<evidence type="ECO:0000313" key="2">
    <source>
        <dbReference type="Proteomes" id="UP000266841"/>
    </source>
</evidence>
<keyword evidence="2" id="KW-1185">Reference proteome</keyword>
<sequence>MAPYRSRTDEKMVPSRCLAALSLPPGQLAPQVSPRPAITQNKFHRRSGAIGIFSALQKIPLLGYHPHLTCITMFKIFQNSGGFWAGGRAVPGMSHWRTDCCTVTCRTVGWEGERRSGERS</sequence>
<evidence type="ECO:0000313" key="1">
    <source>
        <dbReference type="EMBL" id="EJK73309.1"/>
    </source>
</evidence>
<dbReference type="AlphaFoldDB" id="K0T881"/>
<organism evidence="1 2">
    <name type="scientific">Thalassiosira oceanica</name>
    <name type="common">Marine diatom</name>
    <dbReference type="NCBI Taxonomy" id="159749"/>
    <lineage>
        <taxon>Eukaryota</taxon>
        <taxon>Sar</taxon>
        <taxon>Stramenopiles</taxon>
        <taxon>Ochrophyta</taxon>
        <taxon>Bacillariophyta</taxon>
        <taxon>Coscinodiscophyceae</taxon>
        <taxon>Thalassiosirophycidae</taxon>
        <taxon>Thalassiosirales</taxon>
        <taxon>Thalassiosiraceae</taxon>
        <taxon>Thalassiosira</taxon>
    </lineage>
</organism>
<accession>K0T881</accession>
<gene>
    <name evidence="1" type="ORF">THAOC_05076</name>
</gene>
<name>K0T881_THAOC</name>
<dbReference type="Proteomes" id="UP000266841">
    <property type="component" value="Unassembled WGS sequence"/>
</dbReference>
<protein>
    <submittedName>
        <fullName evidence="1">Uncharacterized protein</fullName>
    </submittedName>
</protein>
<reference evidence="1 2" key="1">
    <citation type="journal article" date="2012" name="Genome Biol.">
        <title>Genome and low-iron response of an oceanic diatom adapted to chronic iron limitation.</title>
        <authorList>
            <person name="Lommer M."/>
            <person name="Specht M."/>
            <person name="Roy A.S."/>
            <person name="Kraemer L."/>
            <person name="Andreson R."/>
            <person name="Gutowska M.A."/>
            <person name="Wolf J."/>
            <person name="Bergner S.V."/>
            <person name="Schilhabel M.B."/>
            <person name="Klostermeier U.C."/>
            <person name="Beiko R.G."/>
            <person name="Rosenstiel P."/>
            <person name="Hippler M."/>
            <person name="Laroche J."/>
        </authorList>
    </citation>
    <scope>NUCLEOTIDE SEQUENCE [LARGE SCALE GENOMIC DNA]</scope>
    <source>
        <strain evidence="1 2">CCMP1005</strain>
    </source>
</reference>
<dbReference type="EMBL" id="AGNL01004609">
    <property type="protein sequence ID" value="EJK73309.1"/>
    <property type="molecule type" value="Genomic_DNA"/>
</dbReference>
<proteinExistence type="predicted"/>
<comment type="caution">
    <text evidence="1">The sequence shown here is derived from an EMBL/GenBank/DDBJ whole genome shotgun (WGS) entry which is preliminary data.</text>
</comment>